<dbReference type="Proteomes" id="UP000807115">
    <property type="component" value="Chromosome 10"/>
</dbReference>
<reference evidence="2" key="1">
    <citation type="journal article" date="2019" name="BMC Genomics">
        <title>A new reference genome for Sorghum bicolor reveals high levels of sequence similarity between sweet and grain genotypes: implications for the genetics of sugar metabolism.</title>
        <authorList>
            <person name="Cooper E.A."/>
            <person name="Brenton Z.W."/>
            <person name="Flinn B.S."/>
            <person name="Jenkins J."/>
            <person name="Shu S."/>
            <person name="Flowers D."/>
            <person name="Luo F."/>
            <person name="Wang Y."/>
            <person name="Xia P."/>
            <person name="Barry K."/>
            <person name="Daum C."/>
            <person name="Lipzen A."/>
            <person name="Yoshinaga Y."/>
            <person name="Schmutz J."/>
            <person name="Saski C."/>
            <person name="Vermerris W."/>
            <person name="Kresovich S."/>
        </authorList>
    </citation>
    <scope>NUCLEOTIDE SEQUENCE</scope>
</reference>
<feature type="region of interest" description="Disordered" evidence="1">
    <location>
        <begin position="27"/>
        <end position="119"/>
    </location>
</feature>
<comment type="caution">
    <text evidence="2">The sequence shown here is derived from an EMBL/GenBank/DDBJ whole genome shotgun (WGS) entry which is preliminary data.</text>
</comment>
<reference evidence="2" key="2">
    <citation type="submission" date="2020-10" db="EMBL/GenBank/DDBJ databases">
        <authorList>
            <person name="Cooper E.A."/>
            <person name="Brenton Z.W."/>
            <person name="Flinn B.S."/>
            <person name="Jenkins J."/>
            <person name="Shu S."/>
            <person name="Flowers D."/>
            <person name="Luo F."/>
            <person name="Wang Y."/>
            <person name="Xia P."/>
            <person name="Barry K."/>
            <person name="Daum C."/>
            <person name="Lipzen A."/>
            <person name="Yoshinaga Y."/>
            <person name="Schmutz J."/>
            <person name="Saski C."/>
            <person name="Vermerris W."/>
            <person name="Kresovich S."/>
        </authorList>
    </citation>
    <scope>NUCLEOTIDE SEQUENCE</scope>
</reference>
<dbReference type="EMBL" id="CM027689">
    <property type="protein sequence ID" value="KAG0515012.1"/>
    <property type="molecule type" value="Genomic_DNA"/>
</dbReference>
<name>A0A921Q4B9_SORBI</name>
<gene>
    <name evidence="2" type="ORF">BDA96_10G242100</name>
</gene>
<feature type="compositionally biased region" description="Basic and acidic residues" evidence="1">
    <location>
        <begin position="36"/>
        <end position="50"/>
    </location>
</feature>
<evidence type="ECO:0000313" key="2">
    <source>
        <dbReference type="EMBL" id="KAG0515012.1"/>
    </source>
</evidence>
<proteinExistence type="predicted"/>
<organism evidence="2 3">
    <name type="scientific">Sorghum bicolor</name>
    <name type="common">Sorghum</name>
    <name type="synonym">Sorghum vulgare</name>
    <dbReference type="NCBI Taxonomy" id="4558"/>
    <lineage>
        <taxon>Eukaryota</taxon>
        <taxon>Viridiplantae</taxon>
        <taxon>Streptophyta</taxon>
        <taxon>Embryophyta</taxon>
        <taxon>Tracheophyta</taxon>
        <taxon>Spermatophyta</taxon>
        <taxon>Magnoliopsida</taxon>
        <taxon>Liliopsida</taxon>
        <taxon>Poales</taxon>
        <taxon>Poaceae</taxon>
        <taxon>PACMAD clade</taxon>
        <taxon>Panicoideae</taxon>
        <taxon>Andropogonodae</taxon>
        <taxon>Andropogoneae</taxon>
        <taxon>Sorghinae</taxon>
        <taxon>Sorghum</taxon>
    </lineage>
</organism>
<sequence>MSQDSSRDNFVKGGWSKVETTICQGLRLSSTTSKPFEAKIHNSSETRPRLTVEAGPPDATGRQRRTNAKVNPPAHRTAPSSSAHSRDRPPRRALLPLPLPLPVPTSPSPPPPPPPQRPR</sequence>
<evidence type="ECO:0000256" key="1">
    <source>
        <dbReference type="SAM" id="MobiDB-lite"/>
    </source>
</evidence>
<feature type="compositionally biased region" description="Pro residues" evidence="1">
    <location>
        <begin position="97"/>
        <end position="119"/>
    </location>
</feature>
<evidence type="ECO:0000313" key="3">
    <source>
        <dbReference type="Proteomes" id="UP000807115"/>
    </source>
</evidence>
<accession>A0A921Q4B9</accession>
<dbReference type="AlphaFoldDB" id="A0A921Q4B9"/>
<protein>
    <submittedName>
        <fullName evidence="2">Uncharacterized protein</fullName>
    </submittedName>
</protein>